<reference evidence="2" key="1">
    <citation type="journal article" date="2014" name="Genome Announc.">
        <title>Draft Genome Sequence of Clostridium straminisolvens Strain JCM 21531T, Isolated from a Cellulose-Degrading Bacterial Community.</title>
        <authorList>
            <person name="Yuki M."/>
            <person name="Oshima K."/>
            <person name="Suda W."/>
            <person name="Sakamoto M."/>
            <person name="Kitamura K."/>
            <person name="Iida T."/>
            <person name="Hattori M."/>
            <person name="Ohkuma M."/>
        </authorList>
    </citation>
    <scope>NUCLEOTIDE SEQUENCE [LARGE SCALE GENOMIC DNA]</scope>
    <source>
        <strain evidence="2">JCM 21531</strain>
    </source>
</reference>
<keyword evidence="1" id="KW-0812">Transmembrane</keyword>
<organism evidence="2 3">
    <name type="scientific">Acetivibrio straminisolvens JCM 21531</name>
    <dbReference type="NCBI Taxonomy" id="1294263"/>
    <lineage>
        <taxon>Bacteria</taxon>
        <taxon>Bacillati</taxon>
        <taxon>Bacillota</taxon>
        <taxon>Clostridia</taxon>
        <taxon>Eubacteriales</taxon>
        <taxon>Oscillospiraceae</taxon>
        <taxon>Acetivibrio</taxon>
    </lineage>
</organism>
<dbReference type="EMBL" id="BAVR01000002">
    <property type="protein sequence ID" value="GAE86928.1"/>
    <property type="molecule type" value="Genomic_DNA"/>
</dbReference>
<keyword evidence="3" id="KW-1185">Reference proteome</keyword>
<dbReference type="Proteomes" id="UP000019109">
    <property type="component" value="Unassembled WGS sequence"/>
</dbReference>
<protein>
    <submittedName>
        <fullName evidence="2">Uncharacterized protein</fullName>
    </submittedName>
</protein>
<evidence type="ECO:0000313" key="3">
    <source>
        <dbReference type="Proteomes" id="UP000019109"/>
    </source>
</evidence>
<accession>W4V2B1</accession>
<evidence type="ECO:0000256" key="1">
    <source>
        <dbReference type="SAM" id="Phobius"/>
    </source>
</evidence>
<feature type="transmembrane region" description="Helical" evidence="1">
    <location>
        <begin position="25"/>
        <end position="47"/>
    </location>
</feature>
<evidence type="ECO:0000313" key="2">
    <source>
        <dbReference type="EMBL" id="GAE86928.1"/>
    </source>
</evidence>
<keyword evidence="1" id="KW-0472">Membrane</keyword>
<name>W4V2B1_9FIRM</name>
<gene>
    <name evidence="2" type="ORF">JCM21531_261</name>
</gene>
<keyword evidence="1" id="KW-1133">Transmembrane helix</keyword>
<dbReference type="RefSeq" id="WP_038286713.1">
    <property type="nucleotide sequence ID" value="NZ_BAVR01000002.1"/>
</dbReference>
<sequence>MKKTVNMDLLKNSIKKFVKDERGEFGVKQIAITVAVIVVIGLILSILRNGLLNEMVNTVWEFLWEQIQKLMG</sequence>
<dbReference type="STRING" id="1294263.JCM21531_261"/>
<proteinExistence type="predicted"/>
<comment type="caution">
    <text evidence="2">The sequence shown here is derived from an EMBL/GenBank/DDBJ whole genome shotgun (WGS) entry which is preliminary data.</text>
</comment>
<dbReference type="AlphaFoldDB" id="W4V2B1"/>